<proteinExistence type="predicted"/>
<dbReference type="Pfam" id="PF10142">
    <property type="entry name" value="PhoPQ_related"/>
    <property type="match status" value="1"/>
</dbReference>
<dbReference type="SUPFAM" id="SSF53474">
    <property type="entry name" value="alpha/beta-Hydrolases"/>
    <property type="match status" value="1"/>
</dbReference>
<organism evidence="2 3">
    <name type="scientific">Tautonia plasticadhaerens</name>
    <dbReference type="NCBI Taxonomy" id="2527974"/>
    <lineage>
        <taxon>Bacteria</taxon>
        <taxon>Pseudomonadati</taxon>
        <taxon>Planctomycetota</taxon>
        <taxon>Planctomycetia</taxon>
        <taxon>Isosphaerales</taxon>
        <taxon>Isosphaeraceae</taxon>
        <taxon>Tautonia</taxon>
    </lineage>
</organism>
<gene>
    <name evidence="2" type="ORF">ElP_47590</name>
</gene>
<feature type="signal peptide" evidence="1">
    <location>
        <begin position="1"/>
        <end position="20"/>
    </location>
</feature>
<accession>A0A518H7J5</accession>
<feature type="chain" id="PRO_5022239873" evidence="1">
    <location>
        <begin position="21"/>
        <end position="445"/>
    </location>
</feature>
<dbReference type="RefSeq" id="WP_145273737.1">
    <property type="nucleotide sequence ID" value="NZ_CP036426.1"/>
</dbReference>
<protein>
    <submittedName>
        <fullName evidence="2">PhoPQ-activated pathogenicity-related protein</fullName>
    </submittedName>
</protein>
<dbReference type="PANTHER" id="PTHR31497:SF0">
    <property type="entry name" value="AUTOCRINE PROLIFERATION REPRESSOR PROTEIN A"/>
    <property type="match status" value="1"/>
</dbReference>
<dbReference type="PANTHER" id="PTHR31497">
    <property type="entry name" value="AUTOCRINE PROLIFERATION REPRESSOR PROTEIN A"/>
    <property type="match status" value="1"/>
</dbReference>
<name>A0A518H7J5_9BACT</name>
<evidence type="ECO:0000313" key="2">
    <source>
        <dbReference type="EMBL" id="QDV36830.1"/>
    </source>
</evidence>
<dbReference type="AlphaFoldDB" id="A0A518H7J5"/>
<evidence type="ECO:0000256" key="1">
    <source>
        <dbReference type="SAM" id="SignalP"/>
    </source>
</evidence>
<dbReference type="OrthoDB" id="8950502at2"/>
<evidence type="ECO:0000313" key="3">
    <source>
        <dbReference type="Proteomes" id="UP000317835"/>
    </source>
</evidence>
<dbReference type="EMBL" id="CP036426">
    <property type="protein sequence ID" value="QDV36830.1"/>
    <property type="molecule type" value="Genomic_DNA"/>
</dbReference>
<sequence length="445" mass="49619" precursor="true">MPRALIAPTLFLLMSGAVKADLTSYVLAPDPSFSWELSKNDTTPTGTVNHIDLTSQTWRGIPWTHQFRIYEPTRVDHEDFMVLFITGGSSRSEHKPSDDLMAFALANAAGCRVAVLPQVPNQPLLGDRYEDDLISETFMNFLKTGEHDWPLLQPMVKSAVRAMDAAQEFAASKGKPVERFVVTGASKRGWTTWLTGAVDDRVAAIAPMVIPTLNMKENVRNQLELWGKYSEQIEDYTRRGLTETFDTEDGRKLWRIVDPYFYLDAIDVPVVQINGTNDRYWAHDSMRFYWDDIRGAKYVVNLPNAGHGLEEHREYAINGVGALVRHVATGQDGPEFSWKTIDGDGEAGLELSTPPGRRPKAVTVWVARSADRDLRDDAYEPSTVEAEGTGGETTWTYRVARPDSGSVAAFFDLTYEIEGIDFHLSTPIHEFRADPAEDTGVGGAD</sequence>
<keyword evidence="3" id="KW-1185">Reference proteome</keyword>
<dbReference type="Gene3D" id="3.40.50.1820">
    <property type="entry name" value="alpha/beta hydrolase"/>
    <property type="match status" value="1"/>
</dbReference>
<dbReference type="PIRSF" id="PIRSF014728">
    <property type="entry name" value="PqaA"/>
    <property type="match status" value="1"/>
</dbReference>
<dbReference type="InterPro" id="IPR029058">
    <property type="entry name" value="AB_hydrolase_fold"/>
</dbReference>
<dbReference type="InterPro" id="IPR009199">
    <property type="entry name" value="PhoPQ-act_pathogen-rel_PqaA"/>
</dbReference>
<dbReference type="Proteomes" id="UP000317835">
    <property type="component" value="Chromosome"/>
</dbReference>
<dbReference type="KEGG" id="tpla:ElP_47590"/>
<reference evidence="2 3" key="1">
    <citation type="submission" date="2019-02" db="EMBL/GenBank/DDBJ databases">
        <title>Deep-cultivation of Planctomycetes and their phenomic and genomic characterization uncovers novel biology.</title>
        <authorList>
            <person name="Wiegand S."/>
            <person name="Jogler M."/>
            <person name="Boedeker C."/>
            <person name="Pinto D."/>
            <person name="Vollmers J."/>
            <person name="Rivas-Marin E."/>
            <person name="Kohn T."/>
            <person name="Peeters S.H."/>
            <person name="Heuer A."/>
            <person name="Rast P."/>
            <person name="Oberbeckmann S."/>
            <person name="Bunk B."/>
            <person name="Jeske O."/>
            <person name="Meyerdierks A."/>
            <person name="Storesund J.E."/>
            <person name="Kallscheuer N."/>
            <person name="Luecker S."/>
            <person name="Lage O.M."/>
            <person name="Pohl T."/>
            <person name="Merkel B.J."/>
            <person name="Hornburger P."/>
            <person name="Mueller R.-W."/>
            <person name="Bruemmer F."/>
            <person name="Labrenz M."/>
            <person name="Spormann A.M."/>
            <person name="Op den Camp H."/>
            <person name="Overmann J."/>
            <person name="Amann R."/>
            <person name="Jetten M.S.M."/>
            <person name="Mascher T."/>
            <person name="Medema M.H."/>
            <person name="Devos D.P."/>
            <person name="Kaster A.-K."/>
            <person name="Ovreas L."/>
            <person name="Rohde M."/>
            <person name="Galperin M.Y."/>
            <person name="Jogler C."/>
        </authorList>
    </citation>
    <scope>NUCLEOTIDE SEQUENCE [LARGE SCALE GENOMIC DNA]</scope>
    <source>
        <strain evidence="2 3">ElP</strain>
    </source>
</reference>
<keyword evidence="1" id="KW-0732">Signal</keyword>